<comment type="caution">
    <text evidence="2">The sequence shown here is derived from an EMBL/GenBank/DDBJ whole genome shotgun (WGS) entry which is preliminary data.</text>
</comment>
<feature type="compositionally biased region" description="Gly residues" evidence="1">
    <location>
        <begin position="52"/>
        <end position="74"/>
    </location>
</feature>
<organism evidence="2 3">
    <name type="scientific">Streptomyces djakartensis</name>
    <dbReference type="NCBI Taxonomy" id="68193"/>
    <lineage>
        <taxon>Bacteria</taxon>
        <taxon>Bacillati</taxon>
        <taxon>Actinomycetota</taxon>
        <taxon>Actinomycetes</taxon>
        <taxon>Kitasatosporales</taxon>
        <taxon>Streptomycetaceae</taxon>
        <taxon>Streptomyces</taxon>
    </lineage>
</organism>
<name>A0ABQ2ZMP1_9ACTN</name>
<protein>
    <submittedName>
        <fullName evidence="2">Uncharacterized protein</fullName>
    </submittedName>
</protein>
<sequence length="105" mass="10789">MRVAARRRVRLRKAGLRVGKGPDRRGPGPKGCVRAVGSGPPRREGPDRRGTGPEGTGCGAPTGTGPAGRRGGSLGEIRPRDNSGASAGEVRADGTRRLRQSPKSG</sequence>
<evidence type="ECO:0000313" key="2">
    <source>
        <dbReference type="EMBL" id="GGY20248.1"/>
    </source>
</evidence>
<accession>A0ABQ2ZMP1</accession>
<feature type="region of interest" description="Disordered" evidence="1">
    <location>
        <begin position="1"/>
        <end position="105"/>
    </location>
</feature>
<reference evidence="3" key="1">
    <citation type="journal article" date="2019" name="Int. J. Syst. Evol. Microbiol.">
        <title>The Global Catalogue of Microorganisms (GCM) 10K type strain sequencing project: providing services to taxonomists for standard genome sequencing and annotation.</title>
        <authorList>
            <consortium name="The Broad Institute Genomics Platform"/>
            <consortium name="The Broad Institute Genome Sequencing Center for Infectious Disease"/>
            <person name="Wu L."/>
            <person name="Ma J."/>
        </authorList>
    </citation>
    <scope>NUCLEOTIDE SEQUENCE [LARGE SCALE GENOMIC DNA]</scope>
    <source>
        <strain evidence="3">JCM 4957</strain>
    </source>
</reference>
<dbReference type="EMBL" id="BMWE01000007">
    <property type="protein sequence ID" value="GGY20248.1"/>
    <property type="molecule type" value="Genomic_DNA"/>
</dbReference>
<feature type="compositionally biased region" description="Basic and acidic residues" evidence="1">
    <location>
        <begin position="41"/>
        <end position="51"/>
    </location>
</feature>
<evidence type="ECO:0000313" key="3">
    <source>
        <dbReference type="Proteomes" id="UP000653308"/>
    </source>
</evidence>
<feature type="compositionally biased region" description="Basic residues" evidence="1">
    <location>
        <begin position="1"/>
        <end position="15"/>
    </location>
</feature>
<evidence type="ECO:0000256" key="1">
    <source>
        <dbReference type="SAM" id="MobiDB-lite"/>
    </source>
</evidence>
<keyword evidence="3" id="KW-1185">Reference proteome</keyword>
<dbReference type="Proteomes" id="UP000653308">
    <property type="component" value="Unassembled WGS sequence"/>
</dbReference>
<proteinExistence type="predicted"/>
<gene>
    <name evidence="2" type="ORF">GCM10010384_28460</name>
</gene>